<dbReference type="GO" id="GO:0005509">
    <property type="term" value="F:calcium ion binding"/>
    <property type="evidence" value="ECO:0007669"/>
    <property type="project" value="TreeGrafter"/>
</dbReference>
<accession>A0A5C6CFR8</accession>
<dbReference type="GO" id="GO:0004341">
    <property type="term" value="F:gluconolactonase activity"/>
    <property type="evidence" value="ECO:0007669"/>
    <property type="project" value="TreeGrafter"/>
</dbReference>
<comment type="caution">
    <text evidence="3">The sequence shown here is derived from an EMBL/GenBank/DDBJ whole genome shotgun (WGS) entry which is preliminary data.</text>
</comment>
<protein>
    <submittedName>
        <fullName evidence="3">SMP-30/Gluconolaconase/LRE-like region</fullName>
    </submittedName>
</protein>
<dbReference type="SUPFAM" id="SSF63829">
    <property type="entry name" value="Calcium-dependent phosphotriesterase"/>
    <property type="match status" value="1"/>
</dbReference>
<dbReference type="InterPro" id="IPR011042">
    <property type="entry name" value="6-blade_b-propeller_TolB-like"/>
</dbReference>
<dbReference type="PANTHER" id="PTHR10907:SF47">
    <property type="entry name" value="REGUCALCIN"/>
    <property type="match status" value="1"/>
</dbReference>
<dbReference type="EMBL" id="SJPT01000004">
    <property type="protein sequence ID" value="TWU22885.1"/>
    <property type="molecule type" value="Genomic_DNA"/>
</dbReference>
<feature type="domain" description="SMP-30/Gluconolactonase/LRE-like region" evidence="2">
    <location>
        <begin position="21"/>
        <end position="281"/>
    </location>
</feature>
<dbReference type="AlphaFoldDB" id="A0A5C6CFR8"/>
<evidence type="ECO:0000313" key="4">
    <source>
        <dbReference type="Proteomes" id="UP000316304"/>
    </source>
</evidence>
<proteinExistence type="inferred from homology"/>
<gene>
    <name evidence="3" type="ORF">Pla52o_24170</name>
</gene>
<dbReference type="Pfam" id="PF08450">
    <property type="entry name" value="SGL"/>
    <property type="match status" value="1"/>
</dbReference>
<dbReference type="Gene3D" id="2.120.10.30">
    <property type="entry name" value="TolB, C-terminal domain"/>
    <property type="match status" value="1"/>
</dbReference>
<dbReference type="InterPro" id="IPR013658">
    <property type="entry name" value="SGL"/>
</dbReference>
<reference evidence="3 4" key="1">
    <citation type="submission" date="2019-02" db="EMBL/GenBank/DDBJ databases">
        <title>Deep-cultivation of Planctomycetes and their phenomic and genomic characterization uncovers novel biology.</title>
        <authorList>
            <person name="Wiegand S."/>
            <person name="Jogler M."/>
            <person name="Boedeker C."/>
            <person name="Pinto D."/>
            <person name="Vollmers J."/>
            <person name="Rivas-Marin E."/>
            <person name="Kohn T."/>
            <person name="Peeters S.H."/>
            <person name="Heuer A."/>
            <person name="Rast P."/>
            <person name="Oberbeckmann S."/>
            <person name="Bunk B."/>
            <person name="Jeske O."/>
            <person name="Meyerdierks A."/>
            <person name="Storesund J.E."/>
            <person name="Kallscheuer N."/>
            <person name="Luecker S."/>
            <person name="Lage O.M."/>
            <person name="Pohl T."/>
            <person name="Merkel B.J."/>
            <person name="Hornburger P."/>
            <person name="Mueller R.-W."/>
            <person name="Bruemmer F."/>
            <person name="Labrenz M."/>
            <person name="Spormann A.M."/>
            <person name="Op Den Camp H."/>
            <person name="Overmann J."/>
            <person name="Amann R."/>
            <person name="Jetten M.S.M."/>
            <person name="Mascher T."/>
            <person name="Medema M.H."/>
            <person name="Devos D.P."/>
            <person name="Kaster A.-K."/>
            <person name="Ovreas L."/>
            <person name="Rohde M."/>
            <person name="Galperin M.Y."/>
            <person name="Jogler C."/>
        </authorList>
    </citation>
    <scope>NUCLEOTIDE SEQUENCE [LARGE SCALE GENOMIC DNA]</scope>
    <source>
        <strain evidence="3 4">Pla52o</strain>
    </source>
</reference>
<evidence type="ECO:0000313" key="3">
    <source>
        <dbReference type="EMBL" id="TWU22885.1"/>
    </source>
</evidence>
<dbReference type="GO" id="GO:0019853">
    <property type="term" value="P:L-ascorbic acid biosynthetic process"/>
    <property type="evidence" value="ECO:0007669"/>
    <property type="project" value="TreeGrafter"/>
</dbReference>
<dbReference type="PANTHER" id="PTHR10907">
    <property type="entry name" value="REGUCALCIN"/>
    <property type="match status" value="1"/>
</dbReference>
<dbReference type="OrthoDB" id="261885at2"/>
<dbReference type="RefSeq" id="WP_146594710.1">
    <property type="nucleotide sequence ID" value="NZ_SJPT01000004.1"/>
</dbReference>
<dbReference type="Proteomes" id="UP000316304">
    <property type="component" value="Unassembled WGS sequence"/>
</dbReference>
<sequence>MPEIRQAVALPVPSTDALRFLPEGPFALADGTFSWVGIQHGAQATHGSLNLYDLATETNQSFELPGRPGFAFPCKTANRFVVGCERSLGFFDTETKVFESFQDGIDASVDNTIINDGTLFEDNLVFGTKDLEFATRKAGLYLYRGRDAKLIQLRDDQICSNGKSIVKESDGSLSLYDIDSPTRQIVRYRLDIEAGSIGEPTVVVDLTSDAAVPDGAILTPDGKQLIVSMFLPDVAEFGSTRMYDIATGELVCVWQTPGSPQNTCPALVRYEGKIQLIITTAVENMDAEAKAKCPNAGQLFLAETDLVDDGGPINDCYWA</sequence>
<name>A0A5C6CFR8_9BACT</name>
<evidence type="ECO:0000259" key="2">
    <source>
        <dbReference type="Pfam" id="PF08450"/>
    </source>
</evidence>
<keyword evidence="4" id="KW-1185">Reference proteome</keyword>
<organism evidence="3 4">
    <name type="scientific">Novipirellula galeiformis</name>
    <dbReference type="NCBI Taxonomy" id="2528004"/>
    <lineage>
        <taxon>Bacteria</taxon>
        <taxon>Pseudomonadati</taxon>
        <taxon>Planctomycetota</taxon>
        <taxon>Planctomycetia</taxon>
        <taxon>Pirellulales</taxon>
        <taxon>Pirellulaceae</taxon>
        <taxon>Novipirellula</taxon>
    </lineage>
</organism>
<evidence type="ECO:0000256" key="1">
    <source>
        <dbReference type="ARBA" id="ARBA00008853"/>
    </source>
</evidence>
<comment type="similarity">
    <text evidence="1">Belongs to the SMP-30/CGR1 family.</text>
</comment>